<protein>
    <submittedName>
        <fullName evidence="6">Alpha-N-acetylglucosaminidase</fullName>
    </submittedName>
</protein>
<evidence type="ECO:0000259" key="5">
    <source>
        <dbReference type="Pfam" id="PF12972"/>
    </source>
</evidence>
<keyword evidence="1" id="KW-0378">Hydrolase</keyword>
<proteinExistence type="predicted"/>
<dbReference type="Proteomes" id="UP000294498">
    <property type="component" value="Unassembled WGS sequence"/>
</dbReference>
<dbReference type="InterPro" id="IPR029018">
    <property type="entry name" value="Hex-like_dom2"/>
</dbReference>
<dbReference type="InterPro" id="IPR007781">
    <property type="entry name" value="NAGLU"/>
</dbReference>
<evidence type="ECO:0000313" key="7">
    <source>
        <dbReference type="Proteomes" id="UP000294498"/>
    </source>
</evidence>
<dbReference type="AlphaFoldDB" id="A0A4R8DIM1"/>
<gene>
    <name evidence="6" type="ORF">EDB95_5274</name>
</gene>
<dbReference type="EMBL" id="SODV01000002">
    <property type="protein sequence ID" value="TDW97425.1"/>
    <property type="molecule type" value="Genomic_DNA"/>
</dbReference>
<evidence type="ECO:0000256" key="1">
    <source>
        <dbReference type="ARBA" id="ARBA00022801"/>
    </source>
</evidence>
<dbReference type="InterPro" id="IPR024733">
    <property type="entry name" value="NAGLU_tim-barrel"/>
</dbReference>
<feature type="chain" id="PRO_5021032176" evidence="2">
    <location>
        <begin position="21"/>
        <end position="791"/>
    </location>
</feature>
<keyword evidence="2" id="KW-0732">Signal</keyword>
<comment type="caution">
    <text evidence="6">The sequence shown here is derived from an EMBL/GenBank/DDBJ whole genome shotgun (WGS) entry which is preliminary data.</text>
</comment>
<dbReference type="PANTHER" id="PTHR12872:SF1">
    <property type="entry name" value="ALPHA-N-ACETYLGLUCOSAMINIDASE"/>
    <property type="match status" value="1"/>
</dbReference>
<evidence type="ECO:0000313" key="6">
    <source>
        <dbReference type="EMBL" id="TDW97425.1"/>
    </source>
</evidence>
<organism evidence="6 7">
    <name type="scientific">Dinghuibacter silviterrae</name>
    <dbReference type="NCBI Taxonomy" id="1539049"/>
    <lineage>
        <taxon>Bacteria</taxon>
        <taxon>Pseudomonadati</taxon>
        <taxon>Bacteroidota</taxon>
        <taxon>Chitinophagia</taxon>
        <taxon>Chitinophagales</taxon>
        <taxon>Chitinophagaceae</taxon>
        <taxon>Dinghuibacter</taxon>
    </lineage>
</organism>
<dbReference type="PANTHER" id="PTHR12872">
    <property type="entry name" value="ALPHA-N-ACETYLGLUCOSAMINIDASE"/>
    <property type="match status" value="1"/>
</dbReference>
<feature type="domain" description="Alpha-N-acetylglucosaminidase tim-barrel" evidence="3">
    <location>
        <begin position="179"/>
        <end position="512"/>
    </location>
</feature>
<dbReference type="Gene3D" id="3.20.20.80">
    <property type="entry name" value="Glycosidases"/>
    <property type="match status" value="1"/>
</dbReference>
<dbReference type="InterPro" id="IPR024240">
    <property type="entry name" value="NAGLU_N"/>
</dbReference>
<dbReference type="Pfam" id="PF05089">
    <property type="entry name" value="NAGLU"/>
    <property type="match status" value="1"/>
</dbReference>
<evidence type="ECO:0000259" key="4">
    <source>
        <dbReference type="Pfam" id="PF12971"/>
    </source>
</evidence>
<accession>A0A4R8DIM1</accession>
<dbReference type="Pfam" id="PF12971">
    <property type="entry name" value="NAGLU_N"/>
    <property type="match status" value="1"/>
</dbReference>
<dbReference type="InterPro" id="IPR024732">
    <property type="entry name" value="NAGLU_C"/>
</dbReference>
<dbReference type="Gene3D" id="3.30.379.10">
    <property type="entry name" value="Chitobiase/beta-hexosaminidase domain 2-like"/>
    <property type="match status" value="1"/>
</dbReference>
<reference evidence="6 7" key="1">
    <citation type="submission" date="2019-03" db="EMBL/GenBank/DDBJ databases">
        <title>Genomic Encyclopedia of Type Strains, Phase IV (KMG-IV): sequencing the most valuable type-strain genomes for metagenomic binning, comparative biology and taxonomic classification.</title>
        <authorList>
            <person name="Goeker M."/>
        </authorList>
    </citation>
    <scope>NUCLEOTIDE SEQUENCE [LARGE SCALE GENOMIC DNA]</scope>
    <source>
        <strain evidence="6 7">DSM 100059</strain>
    </source>
</reference>
<evidence type="ECO:0000259" key="3">
    <source>
        <dbReference type="Pfam" id="PF05089"/>
    </source>
</evidence>
<feature type="signal peptide" evidence="2">
    <location>
        <begin position="1"/>
        <end position="20"/>
    </location>
</feature>
<keyword evidence="7" id="KW-1185">Reference proteome</keyword>
<dbReference type="GO" id="GO:0005975">
    <property type="term" value="P:carbohydrate metabolic process"/>
    <property type="evidence" value="ECO:0007669"/>
    <property type="project" value="UniProtKB-ARBA"/>
</dbReference>
<feature type="domain" description="Alpha-N-acetylglucosaminidase N-terminal" evidence="4">
    <location>
        <begin position="87"/>
        <end position="164"/>
    </location>
</feature>
<name>A0A4R8DIM1_9BACT</name>
<dbReference type="GO" id="GO:0016787">
    <property type="term" value="F:hydrolase activity"/>
    <property type="evidence" value="ECO:0007669"/>
    <property type="project" value="UniProtKB-KW"/>
</dbReference>
<evidence type="ECO:0000256" key="2">
    <source>
        <dbReference type="SAM" id="SignalP"/>
    </source>
</evidence>
<sequence length="791" mass="88192">MNVRRCIVGAVLALSSAAAAGPMARAAASPLPGASAASPLPGASAASPLPGASAASPLPGASAASLLPGASAAPLLRPASSLDLSELRAFLQRIAGDKASSFEVAWIPPEHGKDVFELEQRRSKIILKGNNGLSVASALQYYLRNYCHCLITWGEHPALPSVLPPVSQRVHRVTPYTYRYYLNYCTFNYSMAWWDWNRWQQEIDWMALNGINMPLALTGEEAIWDEVYTDMGFTREELDRFFCGPAYFSWFWMGNIDAWGGPLPAHWMVTHKALQQKILQAERSMGMTPVLPAFTGHVPPSFASRFPGAKVKKTNWGAGFDDVCILDPSDPLFESIGRKFIETQTRAYGTDHLYSADSFNENVPPTNDSAYLSAMSKKVYASMAGADPAAVWVMQGWMFHYNASFWGQPQIQALLRAVPDDQMILLDLYSESHPVWNRTDAYYGKPWIWNMLHNFGGNISLWGRMSAVAGGPHAAGSGASAASGKMAGIGLTMEGIEQNPALYQLMLDNVWTDSAIDLHAWLDAYALQRYGQYNEQARRAWHLLDSTVYDGGLGEGGPESIIVARPTTDVWADRVRTKLDYKPRDLVRAWSMLVAASDSLGANDAFQYDLVDVTRQVLANYATPLQQKWVLAYLQHDLSAFDRYSDAFIALMSDMDSLLSTRKEFLLGRWIGDARRCGADTAEANLYEKNARDLITLWGDKESGLHEYSCRQWSGLIWSFYLPRWAWYFADVRGKIITGARMETDDVDRRIRDWEWNWVNAHDITYPEKPSGDPVAVVKALYKKYVPLVDQ</sequence>
<dbReference type="Pfam" id="PF12972">
    <property type="entry name" value="NAGLU_C"/>
    <property type="match status" value="1"/>
</dbReference>
<dbReference type="Gene3D" id="1.20.120.670">
    <property type="entry name" value="N-acetyl-b-d-glucoasminidase"/>
    <property type="match status" value="1"/>
</dbReference>
<feature type="domain" description="Alpha-N-acetylglucosaminidase C-terminal" evidence="5">
    <location>
        <begin position="521"/>
        <end position="784"/>
    </location>
</feature>